<gene>
    <name evidence="2" type="ORF">CPZ25_010960</name>
</gene>
<proteinExistence type="predicted"/>
<dbReference type="Proteomes" id="UP000218387">
    <property type="component" value="Chromosome"/>
</dbReference>
<name>A0A4P9CAJ5_EUBML</name>
<dbReference type="EMBL" id="CP029487">
    <property type="protein sequence ID" value="QCT71825.1"/>
    <property type="molecule type" value="Genomic_DNA"/>
</dbReference>
<evidence type="ECO:0000256" key="1">
    <source>
        <dbReference type="SAM" id="Phobius"/>
    </source>
</evidence>
<keyword evidence="1" id="KW-1133">Transmembrane helix</keyword>
<reference evidence="2 3" key="1">
    <citation type="submission" date="2018-05" db="EMBL/GenBank/DDBJ databases">
        <title>Genome comparison of Eubacterium sp.</title>
        <authorList>
            <person name="Feng Y."/>
            <person name="Sanchez-Andrea I."/>
            <person name="Stams A.J.M."/>
            <person name="De Vos W.M."/>
        </authorList>
    </citation>
    <scope>NUCLEOTIDE SEQUENCE [LARGE SCALE GENOMIC DNA]</scope>
    <source>
        <strain evidence="2 3">YI</strain>
    </source>
</reference>
<protein>
    <recommendedName>
        <fullName evidence="4">Type II secretion system protein M</fullName>
    </recommendedName>
</protein>
<dbReference type="KEGG" id="emt:CPZ25_010960"/>
<keyword evidence="3" id="KW-1185">Reference proteome</keyword>
<feature type="transmembrane region" description="Helical" evidence="1">
    <location>
        <begin position="26"/>
        <end position="48"/>
    </location>
</feature>
<dbReference type="RefSeq" id="WP_096918614.1">
    <property type="nucleotide sequence ID" value="NZ_CP029487.1"/>
</dbReference>
<keyword evidence="1" id="KW-0472">Membrane</keyword>
<keyword evidence="1" id="KW-0812">Transmembrane</keyword>
<organism evidence="2 3">
    <name type="scientific">Eubacterium maltosivorans</name>
    <dbReference type="NCBI Taxonomy" id="2041044"/>
    <lineage>
        <taxon>Bacteria</taxon>
        <taxon>Bacillati</taxon>
        <taxon>Bacillota</taxon>
        <taxon>Clostridia</taxon>
        <taxon>Eubacteriales</taxon>
        <taxon>Eubacteriaceae</taxon>
        <taxon>Eubacterium</taxon>
    </lineage>
</organism>
<sequence length="269" mass="29270">MKKPEFKKPNIKLNINYEFTKREKGLLYLLGMALLIMAALYLVFFPGINKYQTLSEKRSEAEFKQQEMEMAIASLPANRKIKEAAAADLSAKKEGYEKRMTNDELDNLITNLVVDEGFKAQDLAITANKIDTIDTFKNEDTGTTESPDTTTEAQEMKDLAEMEGNTTADENSTTTTTEPTIKGIYIGTVTMTIQGNIGQFENLLDTVNGRSDMQITAFDVSPGTSGSSSSSGSGSADTIANLRSGANTVSVTFNVYMVDKGAAAANVEE</sequence>
<evidence type="ECO:0000313" key="3">
    <source>
        <dbReference type="Proteomes" id="UP000218387"/>
    </source>
</evidence>
<evidence type="ECO:0000313" key="2">
    <source>
        <dbReference type="EMBL" id="QCT71825.1"/>
    </source>
</evidence>
<evidence type="ECO:0008006" key="4">
    <source>
        <dbReference type="Google" id="ProtNLM"/>
    </source>
</evidence>
<accession>A0A4P9CAJ5</accession>
<dbReference type="AlphaFoldDB" id="A0A4P9CAJ5"/>